<feature type="compositionally biased region" description="Polar residues" evidence="11">
    <location>
        <begin position="1641"/>
        <end position="1656"/>
    </location>
</feature>
<evidence type="ECO:0000256" key="9">
    <source>
        <dbReference type="ARBA" id="ARBA00032008"/>
    </source>
</evidence>
<evidence type="ECO:0000256" key="8">
    <source>
        <dbReference type="ARBA" id="ARBA00023242"/>
    </source>
</evidence>
<dbReference type="EMBL" id="JAACJJ010000028">
    <property type="protein sequence ID" value="KAF5321480.1"/>
    <property type="molecule type" value="Genomic_DNA"/>
</dbReference>
<organism evidence="14 15">
    <name type="scientific">Psilocybe cf. subviscida</name>
    <dbReference type="NCBI Taxonomy" id="2480587"/>
    <lineage>
        <taxon>Eukaryota</taxon>
        <taxon>Fungi</taxon>
        <taxon>Dikarya</taxon>
        <taxon>Basidiomycota</taxon>
        <taxon>Agaricomycotina</taxon>
        <taxon>Agaricomycetes</taxon>
        <taxon>Agaricomycetidae</taxon>
        <taxon>Agaricales</taxon>
        <taxon>Agaricineae</taxon>
        <taxon>Strophariaceae</taxon>
        <taxon>Psilocybe</taxon>
    </lineage>
</organism>
<feature type="compositionally biased region" description="Polar residues" evidence="11">
    <location>
        <begin position="728"/>
        <end position="737"/>
    </location>
</feature>
<feature type="region of interest" description="Disordered" evidence="11">
    <location>
        <begin position="965"/>
        <end position="1045"/>
    </location>
</feature>
<dbReference type="GO" id="GO:0003713">
    <property type="term" value="F:transcription coactivator activity"/>
    <property type="evidence" value="ECO:0007669"/>
    <property type="project" value="TreeGrafter"/>
</dbReference>
<evidence type="ECO:0000256" key="2">
    <source>
        <dbReference type="ARBA" id="ARBA00009354"/>
    </source>
</evidence>
<feature type="domain" description="Mediator complex subunit Med13 N-terminal" evidence="13">
    <location>
        <begin position="10"/>
        <end position="265"/>
    </location>
</feature>
<feature type="compositionally biased region" description="Low complexity" evidence="11">
    <location>
        <begin position="326"/>
        <end position="336"/>
    </location>
</feature>
<sequence>MHLLAARLPLPDDHRIFFALYRPTTASIPDAIEHARATRPPLSLASPDLAHDPALYLFHIAHHNDDPLASLSFPGLAVTQSGSHTPASQTYPVLLSHFCHAFRAHLISDVVTAAASSSHSRKLRCFKNGFLISQCSAGSSDWEYKSISRPLVFCQLQIILQPAHILVHPLLISTPFLDIAVSLPLPPGTPITLLPYGTPAYFLATYTGPTAGLIKQFQASLSGLGAGDWDSDATPSFIIAYIKVENKQGEDKGITIIYPSKLCVSTIPGASPARSPLQYIPELPPPLQPSPPIAPTLPSASGVAYQSLNPGVSASAPTSPYPHPNPSSNHNPRRPSIFSSPTSESLHAFRALHLSKTNDLRQVAVEVGGYVDAVARERERERERLRKEREGTGSAMGNSPKLSRAPPQPSTPGASMSVHADPGQSTPHRMQSINAVAGPSNAVSYTTQNVAPPLMPAPQIQIQPSQSFYPSPPQTVPAVGQSADNITSPVVENPPLSAVSSTNDLPPPQSPAPPAPPSTSSSLQQPTQQQQDDSARFDSYMMDQSAWASAQVADAYMGGMDMGMDFMGMDMGGMDIGGMSGMDMNGMGMGMNLGDISLGDTFGMNMDMNMMDMEFGLGPPQPAATTAMHSAGSAANAGAATASSRTAAAPVPVSAPVSVSAPITTASARSGRVGGNKMNFDDLSDDDFSFFDTPAAAPPPPPPVAVAHAPAGTHHHNHSFGSDLAGTDPSTTHNGQIWTPGAFMDGFAPTPGPADVHSHHAGASGDLAPPDLMPSSPGSTPADSHSHSAPATPAAGVHLAYDAAGASSMLVKRTDSGHPGSSASGLSASGRFEPIPFASYHRRADGKYFAGKFAALPSPPPDSPHGETTVAGVSGPPPVTLSSSLPASSAAGTASSSGTNMGYFYHRPPPPPAHGGGGSMLSFSSLPTSPGSVGGNGWRLRYNAQTDPRIGVITKLIGVKRKTPTSVLHGTRDPPKTERWVGSCVSKEEWELPQDDRDKEEEEMDEEEEEEEEDEVGEDVDEDDPETPLKSRPTTPPPSYLPLGPTLLHTQFQHAYLLPLSVPLRPPGAAVAPVNLAAGANVHGTGALPSVPTPVSPAATMGAATERSKSLEMVAAAVAAEVVENPVWAEMWRASSVGANAASSVWSADYKAVAQLLKSVPGLEAPVSIADLFDLDTSEESKPLEPLEAPMISIGKGDAVIQVLPTALRFWEKLGLHPKGGQKDLSAYVLYEDNGGEQRHTLVGTWLANVSNMYQSKHLGKLNFGKSSMCTKDGHLPIRFDVTLRKTLISFIASLSPPQPTIVVFLVLPLAAMSLSSPVLRQILAVATKIFNGYQSSVLSVQFVPEQHLFSAMERSPTAFSCSLDQLCLAVYNRLPIAVDRVRTATVSNSNEVSDIRAYFSAPSIALSRPVYNKVSYVRAAHPSLDVLDRYTLLHIGYHLTSCGRWIIACGVDQRGEMHEVGVWLTREAGQGDPESDPEINEDEYAVKKVWDFGIQLARKANVEWRVVFTRLGVMHEKELHAWTTCLERNVAASRSQPPLHHTVCCVVPNAPWLLLSKPTPSNRISTSSVLLSPQPARSLPALSKSGLLFVDASTSTYAIFPRNSIPISIPPSQSDLGLSQSFIVEPPIQASMPSSPHPDSYNSHPATPVTHTETNSTLSSSSSSHSPTSAHLPHAVSVIPQLNSILFQVPHTLSATTIGMIHIHLLRTVHSASYTNSLQASSLSSARVPDDESLLADVTQSFHELAVLAKVGYNLNGVGGHNDLPFHLAAVDAMRMALDRDLDRSEVGSDS</sequence>
<evidence type="ECO:0000256" key="7">
    <source>
        <dbReference type="ARBA" id="ARBA00023163"/>
    </source>
</evidence>
<accession>A0A8H5BDX7</accession>
<keyword evidence="4 10" id="KW-0678">Repressor</keyword>
<comment type="function">
    <text evidence="10">Component of the SRB8-11 complex. The SRB8-11 complex is a regulatory module of the Mediator complex which is itself involved in regulation of basal and activated RNA polymerase II-dependent transcription. The SRB8-11 complex may be involved in the transcriptional repression of a subset of genes regulated by Mediator. It may inhibit the association of the Mediator complex with RNA polymerase II to form the holoenzyme complex.</text>
</comment>
<dbReference type="OrthoDB" id="103819at2759"/>
<dbReference type="PANTHER" id="PTHR48249">
    <property type="entry name" value="MEDIATOR OF RNA POLYMERASE II TRANSCRIPTION SUBUNIT 13"/>
    <property type="match status" value="1"/>
</dbReference>
<evidence type="ECO:0000256" key="6">
    <source>
        <dbReference type="ARBA" id="ARBA00023159"/>
    </source>
</evidence>
<gene>
    <name evidence="14" type="ORF">D9619_001121</name>
</gene>
<feature type="region of interest" description="Disordered" evidence="11">
    <location>
        <begin position="710"/>
        <end position="792"/>
    </location>
</feature>
<keyword evidence="7 10" id="KW-0804">Transcription</keyword>
<feature type="compositionally biased region" description="Basic and acidic residues" evidence="11">
    <location>
        <begin position="970"/>
        <end position="979"/>
    </location>
</feature>
<proteinExistence type="inferred from homology"/>
<feature type="compositionally biased region" description="Low complexity" evidence="11">
    <location>
        <begin position="1657"/>
        <end position="1673"/>
    </location>
</feature>
<evidence type="ECO:0000256" key="1">
    <source>
        <dbReference type="ARBA" id="ARBA00004123"/>
    </source>
</evidence>
<feature type="compositionally biased region" description="Low complexity" evidence="11">
    <location>
        <begin position="518"/>
        <end position="532"/>
    </location>
</feature>
<dbReference type="GO" id="GO:0045944">
    <property type="term" value="P:positive regulation of transcription by RNA polymerase II"/>
    <property type="evidence" value="ECO:0007669"/>
    <property type="project" value="TreeGrafter"/>
</dbReference>
<comment type="similarity">
    <text evidence="2 10">Belongs to the Mediator complex subunit 13 family.</text>
</comment>
<feature type="compositionally biased region" description="Basic and acidic residues" evidence="11">
    <location>
        <begin position="378"/>
        <end position="391"/>
    </location>
</feature>
<keyword evidence="6 10" id="KW-0010">Activator</keyword>
<reference evidence="14 15" key="1">
    <citation type="journal article" date="2020" name="ISME J.">
        <title>Uncovering the hidden diversity of litter-decomposition mechanisms in mushroom-forming fungi.</title>
        <authorList>
            <person name="Floudas D."/>
            <person name="Bentzer J."/>
            <person name="Ahren D."/>
            <person name="Johansson T."/>
            <person name="Persson P."/>
            <person name="Tunlid A."/>
        </authorList>
    </citation>
    <scope>NUCLEOTIDE SEQUENCE [LARGE SCALE GENOMIC DNA]</scope>
    <source>
        <strain evidence="14 15">CBS 101986</strain>
    </source>
</reference>
<feature type="region of interest" description="Disordered" evidence="11">
    <location>
        <begin position="463"/>
        <end position="535"/>
    </location>
</feature>
<evidence type="ECO:0000256" key="10">
    <source>
        <dbReference type="RuleBase" id="RU364134"/>
    </source>
</evidence>
<feature type="compositionally biased region" description="Basic and acidic residues" evidence="11">
    <location>
        <begin position="986"/>
        <end position="997"/>
    </location>
</feature>
<dbReference type="InterPro" id="IPR009401">
    <property type="entry name" value="Med13_C"/>
</dbReference>
<feature type="region of interest" description="Disordered" evidence="11">
    <location>
        <begin position="1629"/>
        <end position="1673"/>
    </location>
</feature>
<name>A0A8H5BDX7_9AGAR</name>
<keyword evidence="8 10" id="KW-0539">Nucleus</keyword>
<dbReference type="GO" id="GO:0016592">
    <property type="term" value="C:mediator complex"/>
    <property type="evidence" value="ECO:0007669"/>
    <property type="project" value="InterPro"/>
</dbReference>
<dbReference type="Proteomes" id="UP000567179">
    <property type="component" value="Unassembled WGS sequence"/>
</dbReference>
<feature type="compositionally biased region" description="Acidic residues" evidence="11">
    <location>
        <begin position="998"/>
        <end position="1026"/>
    </location>
</feature>
<feature type="compositionally biased region" description="Pro residues" evidence="11">
    <location>
        <begin position="505"/>
        <end position="517"/>
    </location>
</feature>
<evidence type="ECO:0000259" key="13">
    <source>
        <dbReference type="Pfam" id="PF11597"/>
    </source>
</evidence>
<dbReference type="PANTHER" id="PTHR48249:SF3">
    <property type="entry name" value="MEDIATOR OF RNA POLYMERASE II TRANSCRIPTION SUBUNIT 13"/>
    <property type="match status" value="1"/>
</dbReference>
<evidence type="ECO:0000259" key="12">
    <source>
        <dbReference type="Pfam" id="PF06333"/>
    </source>
</evidence>
<evidence type="ECO:0000313" key="15">
    <source>
        <dbReference type="Proteomes" id="UP000567179"/>
    </source>
</evidence>
<dbReference type="Pfam" id="PF11597">
    <property type="entry name" value="Med13_N"/>
    <property type="match status" value="1"/>
</dbReference>
<protein>
    <recommendedName>
        <fullName evidence="3 10">Mediator of RNA polymerase II transcription subunit 13</fullName>
    </recommendedName>
    <alternativeName>
        <fullName evidence="9 10">Mediator complex subunit 13</fullName>
    </alternativeName>
</protein>
<dbReference type="Pfam" id="PF06333">
    <property type="entry name" value="Med13_C"/>
    <property type="match status" value="1"/>
</dbReference>
<feature type="region of interest" description="Disordered" evidence="11">
    <location>
        <begin position="855"/>
        <end position="933"/>
    </location>
</feature>
<dbReference type="InterPro" id="IPR051139">
    <property type="entry name" value="Mediator_complx_sub13"/>
</dbReference>
<comment type="caution">
    <text evidence="14">The sequence shown here is derived from an EMBL/GenBank/DDBJ whole genome shotgun (WGS) entry which is preliminary data.</text>
</comment>
<feature type="compositionally biased region" description="Low complexity" evidence="11">
    <location>
        <begin position="779"/>
        <end position="792"/>
    </location>
</feature>
<evidence type="ECO:0000256" key="5">
    <source>
        <dbReference type="ARBA" id="ARBA00023015"/>
    </source>
</evidence>
<dbReference type="InterPro" id="IPR021643">
    <property type="entry name" value="Mediator_Med13_N"/>
</dbReference>
<feature type="compositionally biased region" description="Polar residues" evidence="11">
    <location>
        <begin position="304"/>
        <end position="316"/>
    </location>
</feature>
<feature type="region of interest" description="Disordered" evidence="11">
    <location>
        <begin position="284"/>
        <end position="342"/>
    </location>
</feature>
<feature type="compositionally biased region" description="Pro residues" evidence="11">
    <location>
        <begin position="284"/>
        <end position="295"/>
    </location>
</feature>
<comment type="subunit">
    <text evidence="10">Component of the SRB8-11 complex, which itself associates with the Mediator complex.</text>
</comment>
<feature type="domain" description="Mediator complex subunit Med13 C-terminal" evidence="12">
    <location>
        <begin position="1402"/>
        <end position="1772"/>
    </location>
</feature>
<evidence type="ECO:0000256" key="11">
    <source>
        <dbReference type="SAM" id="MobiDB-lite"/>
    </source>
</evidence>
<feature type="region of interest" description="Disordered" evidence="11">
    <location>
        <begin position="378"/>
        <end position="430"/>
    </location>
</feature>
<evidence type="ECO:0000256" key="4">
    <source>
        <dbReference type="ARBA" id="ARBA00022491"/>
    </source>
</evidence>
<evidence type="ECO:0000256" key="3">
    <source>
        <dbReference type="ARBA" id="ARBA00019618"/>
    </source>
</evidence>
<feature type="compositionally biased region" description="Low complexity" evidence="11">
    <location>
        <begin position="880"/>
        <end position="898"/>
    </location>
</feature>
<keyword evidence="5 10" id="KW-0805">Transcription regulation</keyword>
<comment type="subcellular location">
    <subcellularLocation>
        <location evidence="1 10">Nucleus</location>
    </subcellularLocation>
</comment>
<evidence type="ECO:0000313" key="14">
    <source>
        <dbReference type="EMBL" id="KAF5321480.1"/>
    </source>
</evidence>
<keyword evidence="15" id="KW-1185">Reference proteome</keyword>